<protein>
    <submittedName>
        <fullName evidence="5">ABC transporter substrate-binding protein</fullName>
    </submittedName>
</protein>
<feature type="domain" description="SsuA/THI5-like" evidence="4">
    <location>
        <begin position="126"/>
        <end position="292"/>
    </location>
</feature>
<name>A0A087DAY1_9BIFI</name>
<dbReference type="GO" id="GO:0042597">
    <property type="term" value="C:periplasmic space"/>
    <property type="evidence" value="ECO:0007669"/>
    <property type="project" value="UniProtKB-SubCell"/>
</dbReference>
<evidence type="ECO:0000313" key="6">
    <source>
        <dbReference type="Proteomes" id="UP000029066"/>
    </source>
</evidence>
<dbReference type="PANTHER" id="PTHR30024">
    <property type="entry name" value="ALIPHATIC SULFONATES-BINDING PROTEIN-RELATED"/>
    <property type="match status" value="1"/>
</dbReference>
<organism evidence="5 6">
    <name type="scientific">Bifidobacterium saguini DSM 23967</name>
    <dbReference type="NCBI Taxonomy" id="1437607"/>
    <lineage>
        <taxon>Bacteria</taxon>
        <taxon>Bacillati</taxon>
        <taxon>Actinomycetota</taxon>
        <taxon>Actinomycetes</taxon>
        <taxon>Bifidobacteriales</taxon>
        <taxon>Bifidobacteriaceae</taxon>
        <taxon>Bifidobacterium</taxon>
    </lineage>
</organism>
<evidence type="ECO:0000256" key="3">
    <source>
        <dbReference type="ARBA" id="ARBA00022729"/>
    </source>
</evidence>
<dbReference type="AlphaFoldDB" id="A0A087DAY1"/>
<proteinExistence type="inferred from homology"/>
<evidence type="ECO:0000259" key="4">
    <source>
        <dbReference type="Pfam" id="PF09084"/>
    </source>
</evidence>
<sequence length="389" mass="41189">MGCATSTLYVVREESNMRETTRGTMLGIRGTRRETIRKIGALLVSATLLTSLAGCGKMPTADELVGNTSGAAVTDCPVPSAKNEDFKGTIRIAWQAIPNADLIVKDKGLLEACLPNATIQWSQFNSGGDVIQAFGSNSLDIGLAGSSPAVRAASAPLNLPVKVIWIHDIIGDAESLVAHGGDYKSIKDLAGKNIAVPFGSTSHFSLLSALHNAGMNETSVNLINLDPDKMSAAWTRGEIDAAWVWDPVLSKLKADGGTIVTSSAATAKTGSATYDMELATDAFIKANPKVMETWTAVENYAAGLISSKESDSAESISTILGNSVADVKKQFKGYTYPQAKDQSDIFHGQLPGIFKDTAEFLKTQGSLDKVSDDYSSVLYTDAIDQVAKQ</sequence>
<comment type="subcellular location">
    <subcellularLocation>
        <location evidence="1">Periplasm</location>
    </subcellularLocation>
</comment>
<dbReference type="PANTHER" id="PTHR30024:SF47">
    <property type="entry name" value="TAURINE-BINDING PERIPLASMIC PROTEIN"/>
    <property type="match status" value="1"/>
</dbReference>
<gene>
    <name evidence="5" type="ORF">BISA_0373</name>
</gene>
<dbReference type="InterPro" id="IPR015168">
    <property type="entry name" value="SsuA/THI5"/>
</dbReference>
<evidence type="ECO:0000256" key="2">
    <source>
        <dbReference type="ARBA" id="ARBA00010742"/>
    </source>
</evidence>
<accession>A0A087DAY1</accession>
<dbReference type="EMBL" id="JGZN01000007">
    <property type="protein sequence ID" value="KFI92681.1"/>
    <property type="molecule type" value="Genomic_DNA"/>
</dbReference>
<evidence type="ECO:0000256" key="1">
    <source>
        <dbReference type="ARBA" id="ARBA00004418"/>
    </source>
</evidence>
<comment type="similarity">
    <text evidence="2">Belongs to the bacterial solute-binding protein SsuA/TauA family.</text>
</comment>
<dbReference type="Proteomes" id="UP000029066">
    <property type="component" value="Unassembled WGS sequence"/>
</dbReference>
<dbReference type="Gene3D" id="3.40.190.10">
    <property type="entry name" value="Periplasmic binding protein-like II"/>
    <property type="match status" value="2"/>
</dbReference>
<reference evidence="5 6" key="1">
    <citation type="submission" date="2014-03" db="EMBL/GenBank/DDBJ databases">
        <title>Genomics of Bifidobacteria.</title>
        <authorList>
            <person name="Ventura M."/>
            <person name="Milani C."/>
            <person name="Lugli G.A."/>
        </authorList>
    </citation>
    <scope>NUCLEOTIDE SEQUENCE [LARGE SCALE GENOMIC DNA]</scope>
    <source>
        <strain evidence="5 6">DSM 23967</strain>
    </source>
</reference>
<dbReference type="STRING" id="1437607.BISA_0373"/>
<keyword evidence="3" id="KW-0732">Signal</keyword>
<dbReference type="Pfam" id="PF09084">
    <property type="entry name" value="NMT1"/>
    <property type="match status" value="1"/>
</dbReference>
<evidence type="ECO:0000313" key="5">
    <source>
        <dbReference type="EMBL" id="KFI92681.1"/>
    </source>
</evidence>
<dbReference type="SUPFAM" id="SSF53850">
    <property type="entry name" value="Periplasmic binding protein-like II"/>
    <property type="match status" value="1"/>
</dbReference>
<comment type="caution">
    <text evidence="5">The sequence shown here is derived from an EMBL/GenBank/DDBJ whole genome shotgun (WGS) entry which is preliminary data.</text>
</comment>
<dbReference type="GO" id="GO:0042918">
    <property type="term" value="P:alkanesulfonate transmembrane transport"/>
    <property type="evidence" value="ECO:0007669"/>
    <property type="project" value="TreeGrafter"/>
</dbReference>